<comment type="caution">
    <text evidence="2">The sequence shown here is derived from an EMBL/GenBank/DDBJ whole genome shotgun (WGS) entry which is preliminary data.</text>
</comment>
<evidence type="ECO:0000313" key="2">
    <source>
        <dbReference type="EMBL" id="KAK4527870.1"/>
    </source>
</evidence>
<gene>
    <name evidence="2" type="ORF">GAYE_SCF46G5803</name>
</gene>
<organism evidence="2 3">
    <name type="scientific">Galdieria yellowstonensis</name>
    <dbReference type="NCBI Taxonomy" id="3028027"/>
    <lineage>
        <taxon>Eukaryota</taxon>
        <taxon>Rhodophyta</taxon>
        <taxon>Bangiophyceae</taxon>
        <taxon>Galdieriales</taxon>
        <taxon>Galdieriaceae</taxon>
        <taxon>Galdieria</taxon>
    </lineage>
</organism>
<evidence type="ECO:0000256" key="1">
    <source>
        <dbReference type="ARBA" id="ARBA00023125"/>
    </source>
</evidence>
<dbReference type="InterPro" id="IPR012340">
    <property type="entry name" value="NA-bd_OB-fold"/>
</dbReference>
<dbReference type="EMBL" id="JANCYU010000057">
    <property type="protein sequence ID" value="KAK4527870.1"/>
    <property type="molecule type" value="Genomic_DNA"/>
</dbReference>
<proteinExistence type="predicted"/>
<keyword evidence="3" id="KW-1185">Reference proteome</keyword>
<dbReference type="GO" id="GO:0003697">
    <property type="term" value="F:single-stranded DNA binding"/>
    <property type="evidence" value="ECO:0007669"/>
    <property type="project" value="InterPro"/>
</dbReference>
<dbReference type="Proteomes" id="UP001300502">
    <property type="component" value="Unassembled WGS sequence"/>
</dbReference>
<protein>
    <submittedName>
        <fullName evidence="2">Uncharacterized protein</fullName>
    </submittedName>
</protein>
<dbReference type="Pfam" id="PF00436">
    <property type="entry name" value="SSB"/>
    <property type="match status" value="1"/>
</dbReference>
<accession>A0AAV9IKF6</accession>
<dbReference type="InterPro" id="IPR000424">
    <property type="entry name" value="Primosome_PriB/ssb"/>
</dbReference>
<reference evidence="2 3" key="1">
    <citation type="submission" date="2022-07" db="EMBL/GenBank/DDBJ databases">
        <title>Genome-wide signatures of adaptation to extreme environments.</title>
        <authorList>
            <person name="Cho C.H."/>
            <person name="Yoon H.S."/>
        </authorList>
    </citation>
    <scope>NUCLEOTIDE SEQUENCE [LARGE SCALE GENOMIC DNA]</scope>
    <source>
        <strain evidence="2 3">108.79 E11</strain>
    </source>
</reference>
<dbReference type="Gene3D" id="2.40.50.140">
    <property type="entry name" value="Nucleic acid-binding proteins"/>
    <property type="match status" value="1"/>
</dbReference>
<sequence>MTTLNFHLARMFLMGKIAKPPIYTTSPKCPENATWKFPLITPYRRATSKERYYYEWHSICVFGESDNQLLHQILCKGSWLYIEGHLSRRTTLNWRHQPQFWYEVVVPWNGKGVVLPIGGARRRSIEVDGATPPQTTTEWMSPNRIRKYEL</sequence>
<dbReference type="AlphaFoldDB" id="A0AAV9IKF6"/>
<name>A0AAV9IKF6_9RHOD</name>
<keyword evidence="1" id="KW-0238">DNA-binding</keyword>
<dbReference type="SUPFAM" id="SSF50249">
    <property type="entry name" value="Nucleic acid-binding proteins"/>
    <property type="match status" value="1"/>
</dbReference>
<evidence type="ECO:0000313" key="3">
    <source>
        <dbReference type="Proteomes" id="UP001300502"/>
    </source>
</evidence>